<evidence type="ECO:0008006" key="3">
    <source>
        <dbReference type="Google" id="ProtNLM"/>
    </source>
</evidence>
<dbReference type="SUPFAM" id="SSF55874">
    <property type="entry name" value="ATPase domain of HSP90 chaperone/DNA topoisomerase II/histidine kinase"/>
    <property type="match status" value="1"/>
</dbReference>
<dbReference type="AlphaFoldDB" id="A0A7S0G232"/>
<name>A0A7S0G232_9RHOD</name>
<dbReference type="InterPro" id="IPR036890">
    <property type="entry name" value="HATPase_C_sf"/>
</dbReference>
<sequence length="241" mass="26536">MVGINERERLDETLYKDVETGKERKKREAKEKRDAKRKKNQTPDNHQDAKKQKTNPPEDADATTRVKAESETQPDSLMDETQASASQMSSQPAELPSQPLPSEQASQPSQPSQPSQATQKGSRGDVSTLKVFVSDNGIGMAHNDVPDMLGRVLAGTKYCVKQSRGRFGLGSKMALIWSKMSTSLPVDIRTAKDGCEITHCVLDIDISKNIPNVIVHEKVCCGCERGLPIRTSLRLTLAHVI</sequence>
<accession>A0A7S0G232</accession>
<feature type="compositionally biased region" description="Basic and acidic residues" evidence="1">
    <location>
        <begin position="1"/>
        <end position="34"/>
    </location>
</feature>
<organism evidence="2">
    <name type="scientific">Rhodosorus marinus</name>
    <dbReference type="NCBI Taxonomy" id="101924"/>
    <lineage>
        <taxon>Eukaryota</taxon>
        <taxon>Rhodophyta</taxon>
        <taxon>Stylonematophyceae</taxon>
        <taxon>Stylonematales</taxon>
        <taxon>Stylonemataceae</taxon>
        <taxon>Rhodosorus</taxon>
    </lineage>
</organism>
<feature type="compositionally biased region" description="Low complexity" evidence="1">
    <location>
        <begin position="82"/>
        <end position="117"/>
    </location>
</feature>
<reference evidence="2" key="1">
    <citation type="submission" date="2021-01" db="EMBL/GenBank/DDBJ databases">
        <authorList>
            <person name="Corre E."/>
            <person name="Pelletier E."/>
            <person name="Niang G."/>
            <person name="Scheremetjew M."/>
            <person name="Finn R."/>
            <person name="Kale V."/>
            <person name="Holt S."/>
            <person name="Cochrane G."/>
            <person name="Meng A."/>
            <person name="Brown T."/>
            <person name="Cohen L."/>
        </authorList>
    </citation>
    <scope>NUCLEOTIDE SEQUENCE</scope>
    <source>
        <strain evidence="2">UTEX LB 2760</strain>
    </source>
</reference>
<evidence type="ECO:0000313" key="2">
    <source>
        <dbReference type="EMBL" id="CAD8391439.1"/>
    </source>
</evidence>
<dbReference type="PANTHER" id="PTHR48444">
    <property type="entry name" value="DNA TOPOISOMERASE 6 SUBUNIT B"/>
    <property type="match status" value="1"/>
</dbReference>
<evidence type="ECO:0000256" key="1">
    <source>
        <dbReference type="SAM" id="MobiDB-lite"/>
    </source>
</evidence>
<feature type="region of interest" description="Disordered" evidence="1">
    <location>
        <begin position="1"/>
        <end position="126"/>
    </location>
</feature>
<protein>
    <recommendedName>
        <fullName evidence="3">Histidine kinase/HSP90-like ATPase domain-containing protein</fullName>
    </recommendedName>
</protein>
<dbReference type="Pfam" id="PF13589">
    <property type="entry name" value="HATPase_c_3"/>
    <property type="match status" value="1"/>
</dbReference>
<gene>
    <name evidence="2" type="ORF">RMAR0315_LOCUS1414</name>
</gene>
<dbReference type="Gene3D" id="3.30.565.10">
    <property type="entry name" value="Histidine kinase-like ATPase, C-terminal domain"/>
    <property type="match status" value="1"/>
</dbReference>
<dbReference type="EMBL" id="HBEK01002491">
    <property type="protein sequence ID" value="CAD8391439.1"/>
    <property type="molecule type" value="Transcribed_RNA"/>
</dbReference>
<dbReference type="PANTHER" id="PTHR48444:SF1">
    <property type="entry name" value="DNA TOPOISOMERASE 6 SUBUNIT B"/>
    <property type="match status" value="1"/>
</dbReference>
<proteinExistence type="predicted"/>
<feature type="compositionally biased region" description="Polar residues" evidence="1">
    <location>
        <begin position="71"/>
        <end position="81"/>
    </location>
</feature>